<dbReference type="PANTHER" id="PTHR43369">
    <property type="entry name" value="PHOSPHORIBOSYLGLYCINAMIDE FORMYLTRANSFERASE"/>
    <property type="match status" value="1"/>
</dbReference>
<comment type="pathway">
    <text evidence="1 4">Purine metabolism; IMP biosynthesis via de novo pathway; N(2)-formyl-N(1)-(5-phospho-D-ribosyl)glycinamide from N(1)-(5-phospho-D-ribosyl)glycinamide (10-formyl THF route): step 1/1.</text>
</comment>
<comment type="similarity">
    <text evidence="4">Belongs to the GART family.</text>
</comment>
<dbReference type="CDD" id="cd08645">
    <property type="entry name" value="FMT_core_GART"/>
    <property type="match status" value="1"/>
</dbReference>
<sequence>MSRLRIAVLASGRGSNLQALIDARAAGVFDAEFAGVFSDRPDAVALQRAAGAGIPRQALRPVDFADRAAFDDAFFDAVAAVQPDLIVCAGYMRLIGERHVVRFADRMINIHPSLLPAHPGLHTHRRALEDGVRRHGASVHYVIPAVDAGPVLAQAAVDVRAGDTPDSLGERVLAREHVLLPACVALIAGGRLRYDGGRVVLDGAPLTRPLQLDSDDRLTPAA</sequence>
<dbReference type="EC" id="2.1.2.2" evidence="4"/>
<name>A0A8J8AZ91_9GAMM</name>
<dbReference type="RefSeq" id="WP_211927403.1">
    <property type="nucleotide sequence ID" value="NZ_JAGQFT020000003.1"/>
</dbReference>
<dbReference type="Pfam" id="PF00551">
    <property type="entry name" value="Formyl_trans_N"/>
    <property type="match status" value="1"/>
</dbReference>
<evidence type="ECO:0000313" key="6">
    <source>
        <dbReference type="EMBL" id="MBR0563499.1"/>
    </source>
</evidence>
<keyword evidence="8" id="KW-1185">Reference proteome</keyword>
<keyword evidence="3 4" id="KW-0658">Purine biosynthesis</keyword>
<comment type="function">
    <text evidence="4">Catalyzes the transfer of a formyl group from 10-formyltetrahydrofolate to 5-phospho-ribosyl-glycinamide (GAR), producing 5-phospho-ribosyl-N-formylglycinamide (FGAR) and tetrahydrofolate.</text>
</comment>
<dbReference type="Proteomes" id="UP000675747">
    <property type="component" value="Unassembled WGS sequence"/>
</dbReference>
<feature type="binding site" evidence="4">
    <location>
        <position position="67"/>
    </location>
    <ligand>
        <name>(6R)-10-formyltetrahydrofolate</name>
        <dbReference type="ChEBI" id="CHEBI:195366"/>
    </ligand>
</feature>
<evidence type="ECO:0000259" key="5">
    <source>
        <dbReference type="Pfam" id="PF00551"/>
    </source>
</evidence>
<evidence type="ECO:0000256" key="4">
    <source>
        <dbReference type="HAMAP-Rule" id="MF_01930"/>
    </source>
</evidence>
<feature type="active site" description="Proton donor" evidence="4">
    <location>
        <position position="111"/>
    </location>
</feature>
<dbReference type="InterPro" id="IPR004607">
    <property type="entry name" value="GART"/>
</dbReference>
<keyword evidence="2 4" id="KW-0808">Transferase</keyword>
<dbReference type="InterPro" id="IPR002376">
    <property type="entry name" value="Formyl_transf_N"/>
</dbReference>
<evidence type="ECO:0000313" key="8">
    <source>
        <dbReference type="Proteomes" id="UP000675747"/>
    </source>
</evidence>
<organism evidence="6">
    <name type="scientific">Coralloluteibacterium stylophorae</name>
    <dbReference type="NCBI Taxonomy" id="1776034"/>
    <lineage>
        <taxon>Bacteria</taxon>
        <taxon>Pseudomonadati</taxon>
        <taxon>Pseudomonadota</taxon>
        <taxon>Gammaproteobacteria</taxon>
        <taxon>Lysobacterales</taxon>
        <taxon>Lysobacteraceae</taxon>
        <taxon>Coralloluteibacterium</taxon>
    </lineage>
</organism>
<dbReference type="PANTHER" id="PTHR43369:SF2">
    <property type="entry name" value="PHOSPHORIBOSYLGLYCINAMIDE FORMYLTRANSFERASE"/>
    <property type="match status" value="1"/>
</dbReference>
<dbReference type="Gene3D" id="3.40.50.170">
    <property type="entry name" value="Formyl transferase, N-terminal domain"/>
    <property type="match status" value="1"/>
</dbReference>
<dbReference type="AlphaFoldDB" id="A0A8J8AZ91"/>
<dbReference type="EMBL" id="JAGQFT010000139">
    <property type="protein sequence ID" value="MBR0563499.1"/>
    <property type="molecule type" value="Genomic_DNA"/>
</dbReference>
<dbReference type="GO" id="GO:0004644">
    <property type="term" value="F:phosphoribosylglycinamide formyltransferase activity"/>
    <property type="evidence" value="ECO:0007669"/>
    <property type="project" value="UniProtKB-UniRule"/>
</dbReference>
<evidence type="ECO:0000256" key="1">
    <source>
        <dbReference type="ARBA" id="ARBA00005054"/>
    </source>
</evidence>
<dbReference type="UniPathway" id="UPA00074">
    <property type="reaction ID" value="UER00126"/>
</dbReference>
<evidence type="ECO:0000313" key="7">
    <source>
        <dbReference type="EMBL" id="MBS7456731.1"/>
    </source>
</evidence>
<feature type="site" description="Raises pKa of active site His" evidence="4">
    <location>
        <position position="147"/>
    </location>
</feature>
<comment type="catalytic activity">
    <reaction evidence="4">
        <text>N(1)-(5-phospho-beta-D-ribosyl)glycinamide + (6R)-10-formyltetrahydrofolate = N(2)-formyl-N(1)-(5-phospho-beta-D-ribosyl)glycinamide + (6S)-5,6,7,8-tetrahydrofolate + H(+)</text>
        <dbReference type="Rhea" id="RHEA:15053"/>
        <dbReference type="ChEBI" id="CHEBI:15378"/>
        <dbReference type="ChEBI" id="CHEBI:57453"/>
        <dbReference type="ChEBI" id="CHEBI:143788"/>
        <dbReference type="ChEBI" id="CHEBI:147286"/>
        <dbReference type="ChEBI" id="CHEBI:195366"/>
        <dbReference type="EC" id="2.1.2.2"/>
    </reaction>
</comment>
<reference evidence="7 8" key="1">
    <citation type="journal article" date="2021" name="Microbiol. Resour. Announc.">
        <title>Draft Genome Sequence of Coralloluteibacterium stylophorae LMG 29479T.</title>
        <authorList>
            <person name="Karlyshev A.V."/>
            <person name="Kudryashova E.B."/>
            <person name="Ariskina E.V."/>
            <person name="Conroy A.P."/>
            <person name="Abidueva E.Y."/>
        </authorList>
    </citation>
    <scope>NUCLEOTIDE SEQUENCE [LARGE SCALE GENOMIC DNA]</scope>
    <source>
        <strain evidence="7 8">LMG 29479</strain>
    </source>
</reference>
<proteinExistence type="inferred from homology"/>
<dbReference type="InterPro" id="IPR036477">
    <property type="entry name" value="Formyl_transf_N_sf"/>
</dbReference>
<feature type="binding site" evidence="4">
    <location>
        <position position="109"/>
    </location>
    <ligand>
        <name>(6R)-10-formyltetrahydrofolate</name>
        <dbReference type="ChEBI" id="CHEBI:195366"/>
    </ligand>
</feature>
<accession>A0A8J8AZ91</accession>
<evidence type="ECO:0000256" key="2">
    <source>
        <dbReference type="ARBA" id="ARBA00022679"/>
    </source>
</evidence>
<dbReference type="EMBL" id="JAGQFT020000003">
    <property type="protein sequence ID" value="MBS7456731.1"/>
    <property type="molecule type" value="Genomic_DNA"/>
</dbReference>
<evidence type="ECO:0000256" key="3">
    <source>
        <dbReference type="ARBA" id="ARBA00022755"/>
    </source>
</evidence>
<feature type="binding site" evidence="4">
    <location>
        <begin position="92"/>
        <end position="95"/>
    </location>
    <ligand>
        <name>(6R)-10-formyltetrahydrofolate</name>
        <dbReference type="ChEBI" id="CHEBI:195366"/>
    </ligand>
</feature>
<dbReference type="GO" id="GO:0005829">
    <property type="term" value="C:cytosol"/>
    <property type="evidence" value="ECO:0007669"/>
    <property type="project" value="TreeGrafter"/>
</dbReference>
<reference evidence="6" key="2">
    <citation type="submission" date="2021-04" db="EMBL/GenBank/DDBJ databases">
        <authorList>
            <person name="Karlyshev A.V."/>
        </authorList>
    </citation>
    <scope>NUCLEOTIDE SEQUENCE</scope>
    <source>
        <strain evidence="6">LMG 29479</strain>
    </source>
</reference>
<dbReference type="SUPFAM" id="SSF53328">
    <property type="entry name" value="Formyltransferase"/>
    <property type="match status" value="1"/>
</dbReference>
<gene>
    <name evidence="4" type="primary">purN</name>
    <name evidence="7" type="ORF">KB893_006240</name>
    <name evidence="6" type="ORF">KB893_13385</name>
</gene>
<protein>
    <recommendedName>
        <fullName evidence="4">Phosphoribosylglycinamide formyltransferase</fullName>
        <ecNumber evidence="4">2.1.2.2</ecNumber>
    </recommendedName>
    <alternativeName>
        <fullName evidence="4">5'-phosphoribosylglycinamide transformylase</fullName>
    </alternativeName>
    <alternativeName>
        <fullName evidence="4">GAR transformylase</fullName>
        <shortName evidence="4">GART</shortName>
    </alternativeName>
</protein>
<dbReference type="GO" id="GO:0006189">
    <property type="term" value="P:'de novo' IMP biosynthetic process"/>
    <property type="evidence" value="ECO:0007669"/>
    <property type="project" value="UniProtKB-UniRule"/>
</dbReference>
<feature type="binding site" evidence="4">
    <location>
        <begin position="14"/>
        <end position="16"/>
    </location>
    <ligand>
        <name>N(1)-(5-phospho-beta-D-ribosyl)glycinamide</name>
        <dbReference type="ChEBI" id="CHEBI:143788"/>
    </ligand>
</feature>
<comment type="caution">
    <text evidence="6">The sequence shown here is derived from an EMBL/GenBank/DDBJ whole genome shotgun (WGS) entry which is preliminary data.</text>
</comment>
<feature type="domain" description="Formyl transferase N-terminal" evidence="5">
    <location>
        <begin position="5"/>
        <end position="182"/>
    </location>
</feature>
<dbReference type="HAMAP" id="MF_01930">
    <property type="entry name" value="PurN"/>
    <property type="match status" value="1"/>
</dbReference>
<dbReference type="NCBIfam" id="TIGR00639">
    <property type="entry name" value="PurN"/>
    <property type="match status" value="1"/>
</dbReference>